<dbReference type="KEGG" id="ero:EROM_100370"/>
<dbReference type="GeneID" id="20564467"/>
<proteinExistence type="predicted"/>
<evidence type="ECO:0000313" key="2">
    <source>
        <dbReference type="Proteomes" id="UP000010094"/>
    </source>
</evidence>
<evidence type="ECO:0000313" key="1">
    <source>
        <dbReference type="EMBL" id="AFN83853.1"/>
    </source>
</evidence>
<gene>
    <name evidence="1" type="ordered locus">EROM_100370</name>
</gene>
<dbReference type="RefSeq" id="XP_009265350.1">
    <property type="nucleotide sequence ID" value="XM_009267075.1"/>
</dbReference>
<reference evidence="1 2" key="1">
    <citation type="journal article" date="2012" name="Proc. Natl. Acad. Sci. U.S.A.">
        <title>Gain and loss of multiple functionally related, horizontally transferred genes in the reduced genomes of two microsporidian parasites.</title>
        <authorList>
            <person name="Pombert J.-F."/>
            <person name="Selman M."/>
            <person name="Burki F."/>
            <person name="Bardell F.T."/>
            <person name="Farinelli L."/>
            <person name="Solter L.F."/>
            <person name="Whitman D.W."/>
            <person name="Weiss L.M."/>
            <person name="Corradi N."/>
            <person name="Keeling P.J."/>
        </authorList>
    </citation>
    <scope>NUCLEOTIDE SEQUENCE [LARGE SCALE GENOMIC DNA]</scope>
    <source>
        <strain evidence="1 2">SJ-2008</strain>
    </source>
</reference>
<organism evidence="1 2">
    <name type="scientific">Encephalitozoon romaleae (strain SJ-2008)</name>
    <name type="common">Microsporidian parasite</name>
    <dbReference type="NCBI Taxonomy" id="1178016"/>
    <lineage>
        <taxon>Eukaryota</taxon>
        <taxon>Fungi</taxon>
        <taxon>Fungi incertae sedis</taxon>
        <taxon>Microsporidia</taxon>
        <taxon>Unikaryonidae</taxon>
        <taxon>Encephalitozoon</taxon>
    </lineage>
</organism>
<dbReference type="VEuPathDB" id="MicrosporidiaDB:EROM_100370"/>
<dbReference type="Proteomes" id="UP000010094">
    <property type="component" value="Chromosome X"/>
</dbReference>
<accession>I6ZKM1</accession>
<dbReference type="HOGENOM" id="CLU_289505_0_0_1"/>
<dbReference type="EMBL" id="CP003529">
    <property type="protein sequence ID" value="AFN83853.1"/>
    <property type="molecule type" value="Genomic_DNA"/>
</dbReference>
<keyword evidence="2" id="KW-1185">Reference proteome</keyword>
<dbReference type="AlphaFoldDB" id="I6ZKM1"/>
<name>I6ZKM1_ENCRO</name>
<dbReference type="OrthoDB" id="31183at2759"/>
<sequence>MSLKDQLLKLKKCRRAIHSREGERVRFGDTEDMDDETILDLVPIQTPYTSTRSLFFDRQKQTEEKEERFSRKFSKFLKDLVKYGNTNDIEYLFDYLVRRYLCDTFNPKEMIFFLLPFRKYYGQILCLSRRSDFNYFSVQPTYSYQFIGNLCLRERQFFDFFVEYFEYFKYVREFCLDVLGYIISGMRNVDKDFSMQFFEIISHLIKLEENGVAVKVFFEIRDYIEEVLDEFIEVLVPHFNKEYLISRRPREVEREISIPHSEAAFFRNIYDNEEDRKILGDISRYKNYVIWLYREGLALKSFSDSEFKALKILCGIEEGRIDGEISIYIDLFNELRDKKGLIELLNYNFPKDILILTPYMGDEDKAYLSRLSPWLWKCLITESNYDMVVMNMPRRTIKEDLTKIMKVCLKYVRYDASVFIEYLDREALLLLMEECLEDIFVRNIVDTAKLMSIDLTPIIVEKRFYTNPGYLNYLSEEPRGLTVEMSRRIFEDTMKHPGKAHVDAFCRYLHQIEDQGLVNDALRCLIEKGYFYPTFYSALMFHMEVLSEESCERILDIRGFSKENYPVVDRLYRYRENIADECLMERHYDALFFLCKRYGFSKVLGNRNDEYVTDFVDMLSKQDLPPEEVEELIHYSSSLIAFERKKIVKTLFQNRYVPHLIKCGMLKEWQVIKVIAIELILQYNQHRQFCFDYFLSNYNDFKNDLDLLDVIIRDGISVDYAKLMEVFKGSESYFRSGLADILLRNLSFNSLGFVPVITPSMIEYKKESVRILFKEHKNIMGPYVKDVLLKFPEIEDCMFEIDPRHLLAGSMKAYTDVPNDRHLEFMYKVLDLPDIFLPLPVLERIMTFLGANVSRAKGRLFTKFFGVYLRAYPSAGEKIQLLLETLYSSNRNIFFEVSKTSLPLCYKIFKPYSDTMVRMAKEKNRDAIAFITEYLYWDLEYRIPHRKLFEAFFEFYCDEPDILYARCISSILRHNPEEIEYANDMMLNKMKGDKAVIILELLQVLYQKVYHFKKCLVKSSPYFALVVDSTRKDISSAARKLLSIIERKHNKGGYQLLQL</sequence>
<protein>
    <submittedName>
        <fullName evidence="1">Uncharacterized protein</fullName>
    </submittedName>
</protein>